<dbReference type="Proteomes" id="UP000433577">
    <property type="component" value="Chromosome 2"/>
</dbReference>
<dbReference type="Pfam" id="PF11387">
    <property type="entry name" value="DUF2795"/>
    <property type="match status" value="1"/>
</dbReference>
<sequence length="94" mass="9658">MNPAPSHASAVASRDIANALADRVQSALDGVTWPAHPATLLECAAGYGAGRDVMDALRGLPDEAYGSFPEVSASIVATQMRAHQSESAPDGTTH</sequence>
<protein>
    <submittedName>
        <fullName evidence="1">DUF2795 domain-containing protein</fullName>
    </submittedName>
</protein>
<gene>
    <name evidence="1" type="ORF">FAZ98_17275</name>
</gene>
<dbReference type="EMBL" id="CP046914">
    <property type="protein sequence ID" value="QGZ63531.1"/>
    <property type="molecule type" value="Genomic_DNA"/>
</dbReference>
<evidence type="ECO:0000313" key="1">
    <source>
        <dbReference type="EMBL" id="QGZ63531.1"/>
    </source>
</evidence>
<dbReference type="RefSeq" id="WP_158952524.1">
    <property type="nucleotide sequence ID" value="NZ_CP046914.1"/>
</dbReference>
<organism evidence="1 2">
    <name type="scientific">Paraburkholderia acidisoli</name>
    <dbReference type="NCBI Taxonomy" id="2571748"/>
    <lineage>
        <taxon>Bacteria</taxon>
        <taxon>Pseudomonadati</taxon>
        <taxon>Pseudomonadota</taxon>
        <taxon>Betaproteobacteria</taxon>
        <taxon>Burkholderiales</taxon>
        <taxon>Burkholderiaceae</taxon>
        <taxon>Paraburkholderia</taxon>
    </lineage>
</organism>
<dbReference type="OrthoDB" id="9100629at2"/>
<accession>A0A7Z2JG79</accession>
<proteinExistence type="predicted"/>
<keyword evidence="2" id="KW-1185">Reference proteome</keyword>
<dbReference type="InterPro" id="IPR021527">
    <property type="entry name" value="DUF2795"/>
</dbReference>
<dbReference type="AlphaFoldDB" id="A0A7Z2JG79"/>
<reference evidence="1 2" key="1">
    <citation type="submission" date="2019-12" db="EMBL/GenBank/DDBJ databases">
        <title>Paraburkholderia acidiphila 7Q-K02 sp. nov and Paraburkholderia acidisoli DHF22 sp. nov., two strains isolated from forest soil.</title>
        <authorList>
            <person name="Gao Z."/>
            <person name="Qiu L."/>
        </authorList>
    </citation>
    <scope>NUCLEOTIDE SEQUENCE [LARGE SCALE GENOMIC DNA]</scope>
    <source>
        <strain evidence="1 2">DHF22</strain>
    </source>
</reference>
<evidence type="ECO:0000313" key="2">
    <source>
        <dbReference type="Proteomes" id="UP000433577"/>
    </source>
</evidence>
<name>A0A7Z2JG79_9BURK</name>
<dbReference type="KEGG" id="pacs:FAZ98_17275"/>